<evidence type="ECO:0008006" key="3">
    <source>
        <dbReference type="Google" id="ProtNLM"/>
    </source>
</evidence>
<gene>
    <name evidence="1" type="ORF">SAMN00790413_01964</name>
</gene>
<keyword evidence="2" id="KW-1185">Reference proteome</keyword>
<dbReference type="Proteomes" id="UP000192582">
    <property type="component" value="Unassembled WGS sequence"/>
</dbReference>
<evidence type="ECO:0000313" key="2">
    <source>
        <dbReference type="Proteomes" id="UP000192582"/>
    </source>
</evidence>
<protein>
    <recommendedName>
        <fullName evidence="3">Helix-turn-helix domain-containing protein</fullName>
    </recommendedName>
</protein>
<sequence>MTLQVHLSPEQLAELAELIAARISTAQAAPAPLKLAYTIPEAAEATGQTVWCIRTAIRRGELHARQASERGAYAIPADSLQAWLHGVPNTTLSAPSARGQRKAH</sequence>
<reference evidence="1 2" key="1">
    <citation type="submission" date="2017-04" db="EMBL/GenBank/DDBJ databases">
        <authorList>
            <person name="Afonso C.L."/>
            <person name="Miller P.J."/>
            <person name="Scott M.A."/>
            <person name="Spackman E."/>
            <person name="Goraichik I."/>
            <person name="Dimitrov K.M."/>
            <person name="Suarez D.L."/>
            <person name="Swayne D.E."/>
        </authorList>
    </citation>
    <scope>NUCLEOTIDE SEQUENCE [LARGE SCALE GENOMIC DNA]</scope>
    <source>
        <strain evidence="1 2">KR-140</strain>
    </source>
</reference>
<dbReference type="STRING" id="695939.SAMN00790413_01964"/>
<dbReference type="AlphaFoldDB" id="A0A1W1VJ52"/>
<dbReference type="EMBL" id="FWWU01000009">
    <property type="protein sequence ID" value="SMB93392.1"/>
    <property type="molecule type" value="Genomic_DNA"/>
</dbReference>
<name>A0A1W1VJ52_9DEIO</name>
<organism evidence="1 2">
    <name type="scientific">Deinococcus hopiensis KR-140</name>
    <dbReference type="NCBI Taxonomy" id="695939"/>
    <lineage>
        <taxon>Bacteria</taxon>
        <taxon>Thermotogati</taxon>
        <taxon>Deinococcota</taxon>
        <taxon>Deinococci</taxon>
        <taxon>Deinococcales</taxon>
        <taxon>Deinococcaceae</taxon>
        <taxon>Deinococcus</taxon>
    </lineage>
</organism>
<proteinExistence type="predicted"/>
<accession>A0A1W1VJ52</accession>
<evidence type="ECO:0000313" key="1">
    <source>
        <dbReference type="EMBL" id="SMB93392.1"/>
    </source>
</evidence>